<organism evidence="2 3">
    <name type="scientific">Saccharomonospora glauca K62</name>
    <dbReference type="NCBI Taxonomy" id="928724"/>
    <lineage>
        <taxon>Bacteria</taxon>
        <taxon>Bacillati</taxon>
        <taxon>Actinomycetota</taxon>
        <taxon>Actinomycetes</taxon>
        <taxon>Pseudonocardiales</taxon>
        <taxon>Pseudonocardiaceae</taxon>
        <taxon>Saccharomonospora</taxon>
    </lineage>
</organism>
<reference evidence="3" key="2">
    <citation type="submission" date="2012-01" db="EMBL/GenBank/DDBJ databases">
        <title>Noncontiguous Finished sequence of chromosome of Saccharomonospora glauca K62.</title>
        <authorList>
            <consortium name="US DOE Joint Genome Institute"/>
            <person name="Lucas S."/>
            <person name="Han J."/>
            <person name="Lapidus A."/>
            <person name="Cheng J.-F."/>
            <person name="Goodwin L."/>
            <person name="Pitluck S."/>
            <person name="Peters L."/>
            <person name="Mikhailova N."/>
            <person name="Held B."/>
            <person name="Detter J.C."/>
            <person name="Han C."/>
            <person name="Tapia R."/>
            <person name="Land M."/>
            <person name="Hauser L."/>
            <person name="Kyrpides N."/>
            <person name="Ivanova N."/>
            <person name="Pagani I."/>
            <person name="Brambilla E.-M."/>
            <person name="Klenk H.-P."/>
            <person name="Woyke T."/>
        </authorList>
    </citation>
    <scope>NUCLEOTIDE SEQUENCE [LARGE SCALE GENOMIC DNA]</scope>
    <source>
        <strain evidence="3">K62</strain>
    </source>
</reference>
<dbReference type="Pfam" id="PF00550">
    <property type="entry name" value="PP-binding"/>
    <property type="match status" value="1"/>
</dbReference>
<evidence type="ECO:0000313" key="3">
    <source>
        <dbReference type="Proteomes" id="UP000005087"/>
    </source>
</evidence>
<dbReference type="InterPro" id="IPR009081">
    <property type="entry name" value="PP-bd_ACP"/>
</dbReference>
<name>I1D2E9_9PSEU</name>
<evidence type="ECO:0000259" key="1">
    <source>
        <dbReference type="PROSITE" id="PS50075"/>
    </source>
</evidence>
<dbReference type="RefSeq" id="WP_005464484.1">
    <property type="nucleotide sequence ID" value="NZ_CM001484.1"/>
</dbReference>
<dbReference type="OrthoDB" id="677810at2"/>
<proteinExistence type="predicted"/>
<evidence type="ECO:0000313" key="2">
    <source>
        <dbReference type="EMBL" id="EIE99123.1"/>
    </source>
</evidence>
<dbReference type="HOGENOM" id="CLU_108696_16_4_11"/>
<gene>
    <name evidence="2" type="ORF">SacglDRAFT_02224</name>
</gene>
<feature type="domain" description="Carrier" evidence="1">
    <location>
        <begin position="1"/>
        <end position="77"/>
    </location>
</feature>
<keyword evidence="3" id="KW-1185">Reference proteome</keyword>
<dbReference type="STRING" id="928724.SacglDRAFT_02224"/>
<reference evidence="2 3" key="1">
    <citation type="submission" date="2011-09" db="EMBL/GenBank/DDBJ databases">
        <authorList>
            <consortium name="US DOE Joint Genome Institute (JGI-PGF)"/>
            <person name="Lucas S."/>
            <person name="Han J."/>
            <person name="Lapidus A."/>
            <person name="Cheng J.-F."/>
            <person name="Goodwin L."/>
            <person name="Pitluck S."/>
            <person name="Peters L."/>
            <person name="Land M.L."/>
            <person name="Hauser L."/>
            <person name="Brambilla E."/>
            <person name="Klenk H.-P."/>
            <person name="Woyke T.J."/>
        </authorList>
    </citation>
    <scope>NUCLEOTIDE SEQUENCE [LARGE SCALE GENOMIC DNA]</scope>
    <source>
        <strain evidence="2 3">K62</strain>
    </source>
</reference>
<dbReference type="SUPFAM" id="SSF47336">
    <property type="entry name" value="ACP-like"/>
    <property type="match status" value="1"/>
</dbReference>
<dbReference type="EMBL" id="CM001484">
    <property type="protein sequence ID" value="EIE99123.1"/>
    <property type="molecule type" value="Genomic_DNA"/>
</dbReference>
<dbReference type="PROSITE" id="PS50075">
    <property type="entry name" value="CARRIER"/>
    <property type="match status" value="1"/>
</dbReference>
<dbReference type="AlphaFoldDB" id="I1D2E9"/>
<dbReference type="Proteomes" id="UP000005087">
    <property type="component" value="Chromosome"/>
</dbReference>
<dbReference type="Gene3D" id="1.10.1200.10">
    <property type="entry name" value="ACP-like"/>
    <property type="match status" value="1"/>
</dbReference>
<sequence length="81" mass="9207">MEDRLQIVRDYIHGHLGNVTVADDEDLFKGGYLNSLFAVQIVVWLEKRFGIAVRGSDLTLDNFRSIKDIAAFVDDYFTLIG</sequence>
<dbReference type="InterPro" id="IPR036736">
    <property type="entry name" value="ACP-like_sf"/>
</dbReference>
<protein>
    <submittedName>
        <fullName evidence="2">Acyl carrier protein</fullName>
    </submittedName>
</protein>
<dbReference type="eggNOG" id="COG0236">
    <property type="taxonomic scope" value="Bacteria"/>
</dbReference>
<accession>I1D2E9</accession>